<dbReference type="AlphaFoldDB" id="A0AAX6HZJ5"/>
<protein>
    <submittedName>
        <fullName evidence="2">Uncharacterized protein</fullName>
    </submittedName>
</protein>
<reference evidence="2" key="1">
    <citation type="journal article" date="2023" name="GigaByte">
        <title>Genome assembly of the bearded iris, Iris pallida Lam.</title>
        <authorList>
            <person name="Bruccoleri R.E."/>
            <person name="Oakeley E.J."/>
            <person name="Faust A.M.E."/>
            <person name="Altorfer M."/>
            <person name="Dessus-Babus S."/>
            <person name="Burckhardt D."/>
            <person name="Oertli M."/>
            <person name="Naumann U."/>
            <person name="Petersen F."/>
            <person name="Wong J."/>
        </authorList>
    </citation>
    <scope>NUCLEOTIDE SEQUENCE</scope>
    <source>
        <strain evidence="2">GSM-AAB239-AS_SAM_17_03QT</strain>
    </source>
</reference>
<gene>
    <name evidence="2" type="ORF">M6B38_280900</name>
</gene>
<feature type="region of interest" description="Disordered" evidence="1">
    <location>
        <begin position="1"/>
        <end position="35"/>
    </location>
</feature>
<organism evidence="2 3">
    <name type="scientific">Iris pallida</name>
    <name type="common">Sweet iris</name>
    <dbReference type="NCBI Taxonomy" id="29817"/>
    <lineage>
        <taxon>Eukaryota</taxon>
        <taxon>Viridiplantae</taxon>
        <taxon>Streptophyta</taxon>
        <taxon>Embryophyta</taxon>
        <taxon>Tracheophyta</taxon>
        <taxon>Spermatophyta</taxon>
        <taxon>Magnoliopsida</taxon>
        <taxon>Liliopsida</taxon>
        <taxon>Asparagales</taxon>
        <taxon>Iridaceae</taxon>
        <taxon>Iridoideae</taxon>
        <taxon>Irideae</taxon>
        <taxon>Iris</taxon>
    </lineage>
</organism>
<evidence type="ECO:0000313" key="3">
    <source>
        <dbReference type="Proteomes" id="UP001140949"/>
    </source>
</evidence>
<dbReference type="Proteomes" id="UP001140949">
    <property type="component" value="Unassembled WGS sequence"/>
</dbReference>
<reference evidence="2" key="2">
    <citation type="submission" date="2023-04" db="EMBL/GenBank/DDBJ databases">
        <authorList>
            <person name="Bruccoleri R.E."/>
            <person name="Oakeley E.J."/>
            <person name="Faust A.-M."/>
            <person name="Dessus-Babus S."/>
            <person name="Altorfer M."/>
            <person name="Burckhardt D."/>
            <person name="Oertli M."/>
            <person name="Naumann U."/>
            <person name="Petersen F."/>
            <person name="Wong J."/>
        </authorList>
    </citation>
    <scope>NUCLEOTIDE SEQUENCE</scope>
    <source>
        <strain evidence="2">GSM-AAB239-AS_SAM_17_03QT</strain>
        <tissue evidence="2">Leaf</tissue>
    </source>
</reference>
<keyword evidence="3" id="KW-1185">Reference proteome</keyword>
<accession>A0AAX6HZJ5</accession>
<comment type="caution">
    <text evidence="2">The sequence shown here is derived from an EMBL/GenBank/DDBJ whole genome shotgun (WGS) entry which is preliminary data.</text>
</comment>
<evidence type="ECO:0000313" key="2">
    <source>
        <dbReference type="EMBL" id="KAJ6846449.1"/>
    </source>
</evidence>
<dbReference type="EMBL" id="JANAVB010005598">
    <property type="protein sequence ID" value="KAJ6846449.1"/>
    <property type="molecule type" value="Genomic_DNA"/>
</dbReference>
<proteinExistence type="predicted"/>
<evidence type="ECO:0000256" key="1">
    <source>
        <dbReference type="SAM" id="MobiDB-lite"/>
    </source>
</evidence>
<name>A0AAX6HZJ5_IRIPA</name>
<sequence>MIWTTRHLPPRHQCSTARASSRHQRSDDGEEFSFGSGKRSAELHLLRRDPPEISAFLFVCVRDKRRRHQDCGSSQLSNGVEISLPGRASISNSTVRVGLHLWSRRVKTVPDSEEWHFHSRFDFPSGLLGVLYLLHGPEPEARIELYLRMDLEFQSYS</sequence>